<dbReference type="GO" id="GO:0004672">
    <property type="term" value="F:protein kinase activity"/>
    <property type="evidence" value="ECO:0007669"/>
    <property type="project" value="UniProtKB-ARBA"/>
</dbReference>
<dbReference type="InterPro" id="IPR029787">
    <property type="entry name" value="Nucleotide_cyclase"/>
</dbReference>
<dbReference type="InterPro" id="IPR050469">
    <property type="entry name" value="Diguanylate_Cyclase"/>
</dbReference>
<proteinExistence type="predicted"/>
<dbReference type="Gene3D" id="3.30.70.270">
    <property type="match status" value="1"/>
</dbReference>
<dbReference type="GO" id="GO:0043709">
    <property type="term" value="P:cell adhesion involved in single-species biofilm formation"/>
    <property type="evidence" value="ECO:0007669"/>
    <property type="project" value="TreeGrafter"/>
</dbReference>
<evidence type="ECO:0000256" key="2">
    <source>
        <dbReference type="ARBA" id="ARBA00012528"/>
    </source>
</evidence>
<dbReference type="EC" id="2.7.7.65" evidence="2"/>
<comment type="caution">
    <text evidence="5">Lacks conserved residue(s) required for the propagation of feature annotation.</text>
</comment>
<dbReference type="GO" id="GO:0005886">
    <property type="term" value="C:plasma membrane"/>
    <property type="evidence" value="ECO:0007669"/>
    <property type="project" value="TreeGrafter"/>
</dbReference>
<dbReference type="PROSITE" id="PS50887">
    <property type="entry name" value="GGDEF"/>
    <property type="match status" value="1"/>
</dbReference>
<feature type="domain" description="Response regulatory" evidence="6">
    <location>
        <begin position="128"/>
        <end position="245"/>
    </location>
</feature>
<dbReference type="PANTHER" id="PTHR45138:SF9">
    <property type="entry name" value="DIGUANYLATE CYCLASE DGCM-RELATED"/>
    <property type="match status" value="1"/>
</dbReference>
<dbReference type="InterPro" id="IPR001789">
    <property type="entry name" value="Sig_transdc_resp-reg_receiver"/>
</dbReference>
<dbReference type="InterPro" id="IPR036641">
    <property type="entry name" value="HPT_dom_sf"/>
</dbReference>
<name>A0A369BT64_9GAMM</name>
<dbReference type="Pfam" id="PF01627">
    <property type="entry name" value="Hpt"/>
    <property type="match status" value="1"/>
</dbReference>
<keyword evidence="3" id="KW-0902">Two-component regulatory system</keyword>
<dbReference type="InterPro" id="IPR011006">
    <property type="entry name" value="CheY-like_superfamily"/>
</dbReference>
<feature type="domain" description="Response regulatory" evidence="6">
    <location>
        <begin position="254"/>
        <end position="370"/>
    </location>
</feature>
<comment type="cofactor">
    <cofactor evidence="1">
        <name>Mg(2+)</name>
        <dbReference type="ChEBI" id="CHEBI:18420"/>
    </cofactor>
</comment>
<dbReference type="InterPro" id="IPR008207">
    <property type="entry name" value="Sig_transdc_His_kin_Hpt_dom"/>
</dbReference>
<dbReference type="InterPro" id="IPR000160">
    <property type="entry name" value="GGDEF_dom"/>
</dbReference>
<dbReference type="NCBIfam" id="TIGR00254">
    <property type="entry name" value="GGDEF"/>
    <property type="match status" value="1"/>
</dbReference>
<dbReference type="CDD" id="cd00156">
    <property type="entry name" value="REC"/>
    <property type="match status" value="1"/>
</dbReference>
<feature type="modified residue" description="4-aspartylphosphate" evidence="5">
    <location>
        <position position="177"/>
    </location>
</feature>
<dbReference type="SUPFAM" id="SSF52172">
    <property type="entry name" value="CheY-like"/>
    <property type="match status" value="2"/>
</dbReference>
<evidence type="ECO:0000256" key="3">
    <source>
        <dbReference type="ARBA" id="ARBA00023012"/>
    </source>
</evidence>
<dbReference type="GO" id="GO:0052621">
    <property type="term" value="F:diguanylate cyclase activity"/>
    <property type="evidence" value="ECO:0007669"/>
    <property type="project" value="UniProtKB-EC"/>
</dbReference>
<evidence type="ECO:0000256" key="5">
    <source>
        <dbReference type="PROSITE-ProRule" id="PRU00169"/>
    </source>
</evidence>
<comment type="caution">
    <text evidence="8">The sequence shown here is derived from an EMBL/GenBank/DDBJ whole genome shotgun (WGS) entry which is preliminary data.</text>
</comment>
<dbReference type="PROSITE" id="PS50110">
    <property type="entry name" value="RESPONSE_REGULATORY"/>
    <property type="match status" value="2"/>
</dbReference>
<dbReference type="GO" id="GO:1902201">
    <property type="term" value="P:negative regulation of bacterial-type flagellum-dependent cell motility"/>
    <property type="evidence" value="ECO:0007669"/>
    <property type="project" value="TreeGrafter"/>
</dbReference>
<accession>A0A369BT64</accession>
<dbReference type="Gene3D" id="1.20.120.160">
    <property type="entry name" value="HPT domain"/>
    <property type="match status" value="1"/>
</dbReference>
<evidence type="ECO:0000259" key="7">
    <source>
        <dbReference type="PROSITE" id="PS50887"/>
    </source>
</evidence>
<dbReference type="OrthoDB" id="9812260at2"/>
<reference evidence="8 9" key="1">
    <citation type="submission" date="2018-07" db="EMBL/GenBank/DDBJ databases">
        <title>Genomic Encyclopedia of Type Strains, Phase IV (KMG-IV): sequencing the most valuable type-strain genomes for metagenomic binning, comparative biology and taxonomic classification.</title>
        <authorList>
            <person name="Goeker M."/>
        </authorList>
    </citation>
    <scope>NUCLEOTIDE SEQUENCE [LARGE SCALE GENOMIC DNA]</scope>
    <source>
        <strain evidence="8 9">DSM 26407</strain>
    </source>
</reference>
<comment type="catalytic activity">
    <reaction evidence="4">
        <text>2 GTP = 3',3'-c-di-GMP + 2 diphosphate</text>
        <dbReference type="Rhea" id="RHEA:24898"/>
        <dbReference type="ChEBI" id="CHEBI:33019"/>
        <dbReference type="ChEBI" id="CHEBI:37565"/>
        <dbReference type="ChEBI" id="CHEBI:58805"/>
        <dbReference type="EC" id="2.7.7.65"/>
    </reaction>
</comment>
<keyword evidence="9" id="KW-1185">Reference proteome</keyword>
<dbReference type="InterPro" id="IPR043128">
    <property type="entry name" value="Rev_trsase/Diguanyl_cyclase"/>
</dbReference>
<dbReference type="CDD" id="cd01949">
    <property type="entry name" value="GGDEF"/>
    <property type="match status" value="1"/>
</dbReference>
<dbReference type="SUPFAM" id="SSF55073">
    <property type="entry name" value="Nucleotide cyclase"/>
    <property type="match status" value="1"/>
</dbReference>
<evidence type="ECO:0000256" key="4">
    <source>
        <dbReference type="ARBA" id="ARBA00034247"/>
    </source>
</evidence>
<dbReference type="EMBL" id="QPJY01000014">
    <property type="protein sequence ID" value="RCX24852.1"/>
    <property type="molecule type" value="Genomic_DNA"/>
</dbReference>
<feature type="domain" description="GGDEF" evidence="7">
    <location>
        <begin position="410"/>
        <end position="542"/>
    </location>
</feature>
<dbReference type="AlphaFoldDB" id="A0A369BT64"/>
<protein>
    <recommendedName>
        <fullName evidence="2">diguanylate cyclase</fullName>
        <ecNumber evidence="2">2.7.7.65</ecNumber>
    </recommendedName>
</protein>
<dbReference type="SMART" id="SM00267">
    <property type="entry name" value="GGDEF"/>
    <property type="match status" value="1"/>
</dbReference>
<evidence type="ECO:0000313" key="8">
    <source>
        <dbReference type="EMBL" id="RCX24852.1"/>
    </source>
</evidence>
<sequence>MTERQQEFEQQLAELQRGYRVRLPQRVAAIALAWNRLREPPGTGEAALDLQRLAHNLAGSGTAFGFPAVSKAARDLETVIEAWPGVGEGAVEEALAVLHGTVTELASQDAGSAAAAAGAVKTTPLLDLVLVADSGSEPCRELAAQLGHYGYRIEQLRDSVALEQRLAQKPPAALIVDASHGRGKFSGIEQMVHLQESGVALPPVFYLSDRDDARTRLAGVRAGGAGFFIKPVDAIDMAAALERLIPHESPEPGRVLIVDDDTVLAARHALVLEQAGMRTRVVNDPLRAPEELADFHPDLVLMELYMPECDGLELAAIIRQQEAYMGTSIVFLSSDTDTSLHLHALRAGGDDYLVKPLPPERLVASVAARVQRARTLNTFMARDSLTGLYNHSRIEEQFLRELARAHRLGTPFAYAFIDLDHFKQVNDVYGHAAGDRVLMSLARLLVHRLRRTDLVGRYGGEEFIVVLPDTDWEQAMSIIDELRESFAGIRHQIAGSEFRVTFSGGVAGFPTFSDAVTLARAADQALYTAKRTGRNRVVRAPLPRPG</sequence>
<dbReference type="Proteomes" id="UP000252707">
    <property type="component" value="Unassembled WGS sequence"/>
</dbReference>
<dbReference type="Gene3D" id="3.40.50.2300">
    <property type="match status" value="2"/>
</dbReference>
<evidence type="ECO:0000256" key="1">
    <source>
        <dbReference type="ARBA" id="ARBA00001946"/>
    </source>
</evidence>
<organism evidence="8 9">
    <name type="scientific">Thioalbus denitrificans</name>
    <dbReference type="NCBI Taxonomy" id="547122"/>
    <lineage>
        <taxon>Bacteria</taxon>
        <taxon>Pseudomonadati</taxon>
        <taxon>Pseudomonadota</taxon>
        <taxon>Gammaproteobacteria</taxon>
        <taxon>Chromatiales</taxon>
        <taxon>Ectothiorhodospiraceae</taxon>
        <taxon>Thioalbus</taxon>
    </lineage>
</organism>
<dbReference type="Pfam" id="PF00072">
    <property type="entry name" value="Response_reg"/>
    <property type="match status" value="1"/>
</dbReference>
<evidence type="ECO:0000259" key="6">
    <source>
        <dbReference type="PROSITE" id="PS50110"/>
    </source>
</evidence>
<dbReference type="FunFam" id="3.30.70.270:FF:000001">
    <property type="entry name" value="Diguanylate cyclase domain protein"/>
    <property type="match status" value="1"/>
</dbReference>
<evidence type="ECO:0000313" key="9">
    <source>
        <dbReference type="Proteomes" id="UP000252707"/>
    </source>
</evidence>
<dbReference type="Pfam" id="PF00990">
    <property type="entry name" value="GGDEF"/>
    <property type="match status" value="1"/>
</dbReference>
<dbReference type="SMART" id="SM00448">
    <property type="entry name" value="REC"/>
    <property type="match status" value="2"/>
</dbReference>
<gene>
    <name evidence="8" type="ORF">DFQ59_1148</name>
</gene>
<dbReference type="PANTHER" id="PTHR45138">
    <property type="entry name" value="REGULATORY COMPONENTS OF SENSORY TRANSDUCTION SYSTEM"/>
    <property type="match status" value="1"/>
</dbReference>
<dbReference type="RefSeq" id="WP_114281056.1">
    <property type="nucleotide sequence ID" value="NZ_QPJY01000014.1"/>
</dbReference>
<dbReference type="SUPFAM" id="SSF47226">
    <property type="entry name" value="Histidine-containing phosphotransfer domain, HPT domain"/>
    <property type="match status" value="1"/>
</dbReference>
<keyword evidence="5" id="KW-0597">Phosphoprotein</keyword>
<dbReference type="GO" id="GO:0000160">
    <property type="term" value="P:phosphorelay signal transduction system"/>
    <property type="evidence" value="ECO:0007669"/>
    <property type="project" value="UniProtKB-KW"/>
</dbReference>